<organism evidence="2 3">
    <name type="scientific">Paenibacillus barcinonensis</name>
    <dbReference type="NCBI Taxonomy" id="198119"/>
    <lineage>
        <taxon>Bacteria</taxon>
        <taxon>Bacillati</taxon>
        <taxon>Bacillota</taxon>
        <taxon>Bacilli</taxon>
        <taxon>Bacillales</taxon>
        <taxon>Paenibacillaceae</taxon>
        <taxon>Paenibacillus</taxon>
    </lineage>
</organism>
<reference evidence="2 3" key="1">
    <citation type="submission" date="2018-06" db="EMBL/GenBank/DDBJ databases">
        <title>Genomic Encyclopedia of Type Strains, Phase III (KMG-III): the genomes of soil and plant-associated and newly described type strains.</title>
        <authorList>
            <person name="Whitman W."/>
        </authorList>
    </citation>
    <scope>NUCLEOTIDE SEQUENCE [LARGE SCALE GENOMIC DNA]</scope>
    <source>
        <strain evidence="2 3">CECT 7022</strain>
    </source>
</reference>
<dbReference type="GO" id="GO:0009307">
    <property type="term" value="P:DNA restriction-modification system"/>
    <property type="evidence" value="ECO:0007669"/>
    <property type="project" value="InterPro"/>
</dbReference>
<dbReference type="AlphaFoldDB" id="A0A2V4V871"/>
<comment type="caution">
    <text evidence="2">The sequence shown here is derived from an EMBL/GenBank/DDBJ whole genome shotgun (WGS) entry which is preliminary data.</text>
</comment>
<accession>A0A2V4V871</accession>
<protein>
    <submittedName>
        <fullName evidence="2">Restriction endonuclease</fullName>
    </submittedName>
</protein>
<sequence length="268" mass="30363">MNIKRVFEAIYNLREPTSMVNKGITFETFVHEVYSAILRLEDKTVLISKNVTILGKTGASHQFDVYYEFTKANVKHRVAIECKNHSRPIDKGKVGEFKSKILDIDNLMGIMVSASGYQSGASTYANGTGIILMTLDDLPTFTQVVAMQFKRALLPEPSVIGQPFWALMEVDKTGEITGTYHSVNDDRVKMRIPLFYSKNHAEQYCEAMPSKDFTVRGLNQDQLKILLSITKHQDVGFILIPFAPNQENGQVLSYILNHDELMEEYVIE</sequence>
<dbReference type="InterPro" id="IPR011335">
    <property type="entry name" value="Restrct_endonuc-II-like"/>
</dbReference>
<dbReference type="GO" id="GO:0004519">
    <property type="term" value="F:endonuclease activity"/>
    <property type="evidence" value="ECO:0007669"/>
    <property type="project" value="UniProtKB-KW"/>
</dbReference>
<dbReference type="Gene3D" id="3.40.1350.10">
    <property type="match status" value="1"/>
</dbReference>
<gene>
    <name evidence="2" type="ORF">DFQ00_10768</name>
</gene>
<dbReference type="GO" id="GO:0003677">
    <property type="term" value="F:DNA binding"/>
    <property type="evidence" value="ECO:0007669"/>
    <property type="project" value="InterPro"/>
</dbReference>
<evidence type="ECO:0000313" key="2">
    <source>
        <dbReference type="EMBL" id="PYE48775.1"/>
    </source>
</evidence>
<dbReference type="Pfam" id="PF04471">
    <property type="entry name" value="Mrr_cat"/>
    <property type="match status" value="1"/>
</dbReference>
<dbReference type="SUPFAM" id="SSF52980">
    <property type="entry name" value="Restriction endonuclease-like"/>
    <property type="match status" value="1"/>
</dbReference>
<dbReference type="InterPro" id="IPR011856">
    <property type="entry name" value="tRNA_endonuc-like_dom_sf"/>
</dbReference>
<feature type="domain" description="Restriction endonuclease type IV Mrr" evidence="1">
    <location>
        <begin position="44"/>
        <end position="138"/>
    </location>
</feature>
<evidence type="ECO:0000259" key="1">
    <source>
        <dbReference type="Pfam" id="PF04471"/>
    </source>
</evidence>
<keyword evidence="2" id="KW-0378">Hydrolase</keyword>
<evidence type="ECO:0000313" key="3">
    <source>
        <dbReference type="Proteomes" id="UP000247790"/>
    </source>
</evidence>
<dbReference type="EMBL" id="QJSW01000007">
    <property type="protein sequence ID" value="PYE48775.1"/>
    <property type="molecule type" value="Genomic_DNA"/>
</dbReference>
<proteinExistence type="predicted"/>
<dbReference type="OrthoDB" id="8455814at2"/>
<name>A0A2V4V871_PAEBA</name>
<keyword evidence="2" id="KW-0255">Endonuclease</keyword>
<keyword evidence="2" id="KW-0540">Nuclease</keyword>
<dbReference type="InterPro" id="IPR007560">
    <property type="entry name" value="Restrct_endonuc_IV_Mrr"/>
</dbReference>
<dbReference type="Proteomes" id="UP000247790">
    <property type="component" value="Unassembled WGS sequence"/>
</dbReference>